<gene>
    <name evidence="1" type="ORF">IFO69_15885</name>
</gene>
<dbReference type="InterPro" id="IPR043741">
    <property type="entry name" value="DUF5686"/>
</dbReference>
<comment type="caution">
    <text evidence="1">The sequence shown here is derived from an EMBL/GenBank/DDBJ whole genome shotgun (WGS) entry which is preliminary data.</text>
</comment>
<dbReference type="SUPFAM" id="SSF49464">
    <property type="entry name" value="Carboxypeptidase regulatory domain-like"/>
    <property type="match status" value="1"/>
</dbReference>
<proteinExistence type="predicted"/>
<dbReference type="Gene3D" id="2.60.40.1120">
    <property type="entry name" value="Carboxypeptidase-like, regulatory domain"/>
    <property type="match status" value="1"/>
</dbReference>
<evidence type="ECO:0000313" key="1">
    <source>
        <dbReference type="EMBL" id="MBD8490236.1"/>
    </source>
</evidence>
<dbReference type="Pfam" id="PF18939">
    <property type="entry name" value="DUF5686"/>
    <property type="match status" value="1"/>
</dbReference>
<dbReference type="RefSeq" id="WP_192011122.1">
    <property type="nucleotide sequence ID" value="NZ_JACYTQ010000006.1"/>
</dbReference>
<sequence length="880" mass="100956">MSKDLLRVIILVFFHFFMSVGLIEAQGIRGRVLSRDGDPLAYASVFIRNINDGIPTNQDGDFEYPLASGYYDIIVQHLGYKSVQKTVQINSGWVELKIELEPQMYALEEVEIKGGAEDPALTVMRKAISKAKFHRLQVEEYSMRVYIKGTGELTDAPFFLKKKLKEEGIALNEAYTSESVSEITFKQPNEINERVISIRTNGENNQTSPAPYIGASFYADKVNEVISPLSKSAFAYYRFKHEGTFFENGVLINKIRVTPRSRGEQVFEGHIYIIEDLWAIHSLKLKTSIMGFDVGVTQQYAPVEENVWMPLTHIYTFGGKFFGFEGNYKYLASTRDYQIKLNPDLVVETEILDEKVDDIPEQITGFDHKESAVKQIADAEQMSRKDFRKMINEYEKESLKERKDAEVVAMRNYSVDSLAKERNQSYWDSIRPVKLTEKEILGYERDDSLAVVEAAKKSDVDSIANKAKRKFNPLDIIGGGRYHFGNGRSAGFSTNWTKISFNTVEGFKLGFSGFYRKVSKDSISGQENSWRIKPEIRYGFSSNKLYGMVDFSKSWSRDRTKLTYGISGGNYIYQYNASNPISEQVNALYSLFFRQNYMKLFNQKFVKIYLSHIPHDAFTYSLSLSYEDRGVLQNQSNYSFYNKPERTYTSNIPNNEEALASSFESNEALIADVSVNWRPGLKYYVRNGKKYPLYGGAPLISFLYRKGIPNAGLMGNAADFDQLELGIKHDFQFGVSGKLDFNIKAGAFLNDGQVYFMDFKHFGGNRTIFSNMGTVNNYRFLDYYQYSTRGNYISGIVHYQFRKFLFTQLPMLRFSGIRENVFFNYLKTEYSPHYWEVGYSLDNLFRVFRVEMGAGFEGGEYLRGGVRLGIATFINISMDD</sequence>
<reference evidence="1 2" key="1">
    <citation type="submission" date="2020-09" db="EMBL/GenBank/DDBJ databases">
        <title>Echinicola sp. CAU 1574 isolated from sand of Sido Beach.</title>
        <authorList>
            <person name="Kim W."/>
        </authorList>
    </citation>
    <scope>NUCLEOTIDE SEQUENCE [LARGE SCALE GENOMIC DNA]</scope>
    <source>
        <strain evidence="1 2">CAU 1574</strain>
    </source>
</reference>
<keyword evidence="2" id="KW-1185">Reference proteome</keyword>
<dbReference type="InterPro" id="IPR008969">
    <property type="entry name" value="CarboxyPept-like_regulatory"/>
</dbReference>
<protein>
    <submittedName>
        <fullName evidence="1">Carboxypeptidase-like regulatory domain-containing protein</fullName>
    </submittedName>
</protein>
<dbReference type="Proteomes" id="UP000647133">
    <property type="component" value="Unassembled WGS sequence"/>
</dbReference>
<evidence type="ECO:0000313" key="2">
    <source>
        <dbReference type="Proteomes" id="UP000647133"/>
    </source>
</evidence>
<name>A0ABR9API3_9BACT</name>
<organism evidence="1 2">
    <name type="scientific">Echinicola arenosa</name>
    <dbReference type="NCBI Taxonomy" id="2774144"/>
    <lineage>
        <taxon>Bacteria</taxon>
        <taxon>Pseudomonadati</taxon>
        <taxon>Bacteroidota</taxon>
        <taxon>Cytophagia</taxon>
        <taxon>Cytophagales</taxon>
        <taxon>Cyclobacteriaceae</taxon>
        <taxon>Echinicola</taxon>
    </lineage>
</organism>
<dbReference type="Pfam" id="PF13715">
    <property type="entry name" value="CarbopepD_reg_2"/>
    <property type="match status" value="1"/>
</dbReference>
<dbReference type="EMBL" id="JACYTQ010000006">
    <property type="protein sequence ID" value="MBD8490236.1"/>
    <property type="molecule type" value="Genomic_DNA"/>
</dbReference>
<accession>A0ABR9API3</accession>